<name>A0ABV8C2J8_9PSEU</name>
<dbReference type="EMBL" id="JBHRZI010000028">
    <property type="protein sequence ID" value="MFC3896129.1"/>
    <property type="molecule type" value="Genomic_DNA"/>
</dbReference>
<reference evidence="3" key="1">
    <citation type="journal article" date="2019" name="Int. J. Syst. Evol. Microbiol.">
        <title>The Global Catalogue of Microorganisms (GCM) 10K type strain sequencing project: providing services to taxonomists for standard genome sequencing and annotation.</title>
        <authorList>
            <consortium name="The Broad Institute Genomics Platform"/>
            <consortium name="The Broad Institute Genome Sequencing Center for Infectious Disease"/>
            <person name="Wu L."/>
            <person name="Ma J."/>
        </authorList>
    </citation>
    <scope>NUCLEOTIDE SEQUENCE [LARGE SCALE GENOMIC DNA]</scope>
    <source>
        <strain evidence="3">CGMCC 4.7405</strain>
    </source>
</reference>
<dbReference type="Pfam" id="PF24832">
    <property type="entry name" value="DUF7716"/>
    <property type="match status" value="1"/>
</dbReference>
<sequence length="117" mass="12841">MIPTRRPWLTTWGEVVASLAELDPADMVCFGSGPNSPDDPCMVVDTVELDEDEDVPPEAAGRGWTTVLITDQIEDVVDNLEQQIPNPDLATILRATAHYVDHDAFIELPEEAADDPQ</sequence>
<proteinExistence type="predicted"/>
<dbReference type="RefSeq" id="WP_382377667.1">
    <property type="nucleotide sequence ID" value="NZ_JBHRZI010000028.1"/>
</dbReference>
<evidence type="ECO:0000313" key="2">
    <source>
        <dbReference type="EMBL" id="MFC3896129.1"/>
    </source>
</evidence>
<comment type="caution">
    <text evidence="2">The sequence shown here is derived from an EMBL/GenBank/DDBJ whole genome shotgun (WGS) entry which is preliminary data.</text>
</comment>
<accession>A0ABV8C2J8</accession>
<dbReference type="InterPro" id="IPR056133">
    <property type="entry name" value="DUF7716"/>
</dbReference>
<dbReference type="Proteomes" id="UP001595690">
    <property type="component" value="Unassembled WGS sequence"/>
</dbReference>
<evidence type="ECO:0000313" key="3">
    <source>
        <dbReference type="Proteomes" id="UP001595690"/>
    </source>
</evidence>
<feature type="domain" description="DUF7716" evidence="1">
    <location>
        <begin position="11"/>
        <end position="107"/>
    </location>
</feature>
<keyword evidence="3" id="KW-1185">Reference proteome</keyword>
<organism evidence="2 3">
    <name type="scientific">Lentzea rhizosphaerae</name>
    <dbReference type="NCBI Taxonomy" id="2041025"/>
    <lineage>
        <taxon>Bacteria</taxon>
        <taxon>Bacillati</taxon>
        <taxon>Actinomycetota</taxon>
        <taxon>Actinomycetes</taxon>
        <taxon>Pseudonocardiales</taxon>
        <taxon>Pseudonocardiaceae</taxon>
        <taxon>Lentzea</taxon>
    </lineage>
</organism>
<protein>
    <recommendedName>
        <fullName evidence="1">DUF7716 domain-containing protein</fullName>
    </recommendedName>
</protein>
<evidence type="ECO:0000259" key="1">
    <source>
        <dbReference type="Pfam" id="PF24832"/>
    </source>
</evidence>
<gene>
    <name evidence="2" type="ORF">ACFOWZ_32025</name>
</gene>